<gene>
    <name evidence="2" type="ORF">C8Q71DRAFT_806114</name>
</gene>
<keyword evidence="3" id="KW-1185">Reference proteome</keyword>
<evidence type="ECO:0000259" key="1">
    <source>
        <dbReference type="Pfam" id="PF21669"/>
    </source>
</evidence>
<proteinExistence type="predicted"/>
<dbReference type="GeneID" id="72006725"/>
<dbReference type="Gene3D" id="2.40.50.140">
    <property type="entry name" value="Nucleic acid-binding proteins"/>
    <property type="match status" value="1"/>
</dbReference>
<dbReference type="InterPro" id="IPR049507">
    <property type="entry name" value="SHLD2_OB1"/>
</dbReference>
<accession>A0ABQ8KL89</accession>
<reference evidence="2 3" key="1">
    <citation type="journal article" date="2021" name="Environ. Microbiol.">
        <title>Gene family expansions and transcriptome signatures uncover fungal adaptations to wood decay.</title>
        <authorList>
            <person name="Hage H."/>
            <person name="Miyauchi S."/>
            <person name="Viragh M."/>
            <person name="Drula E."/>
            <person name="Min B."/>
            <person name="Chaduli D."/>
            <person name="Navarro D."/>
            <person name="Favel A."/>
            <person name="Norest M."/>
            <person name="Lesage-Meessen L."/>
            <person name="Balint B."/>
            <person name="Merenyi Z."/>
            <person name="de Eugenio L."/>
            <person name="Morin E."/>
            <person name="Martinez A.T."/>
            <person name="Baldrian P."/>
            <person name="Stursova M."/>
            <person name="Martinez M.J."/>
            <person name="Novotny C."/>
            <person name="Magnuson J.K."/>
            <person name="Spatafora J.W."/>
            <person name="Maurice S."/>
            <person name="Pangilinan J."/>
            <person name="Andreopoulos W."/>
            <person name="LaButti K."/>
            <person name="Hundley H."/>
            <person name="Na H."/>
            <person name="Kuo A."/>
            <person name="Barry K."/>
            <person name="Lipzen A."/>
            <person name="Henrissat B."/>
            <person name="Riley R."/>
            <person name="Ahrendt S."/>
            <person name="Nagy L.G."/>
            <person name="Grigoriev I.V."/>
            <person name="Martin F."/>
            <person name="Rosso M.N."/>
        </authorList>
    </citation>
    <scope>NUCLEOTIDE SEQUENCE [LARGE SCALE GENOMIC DNA]</scope>
    <source>
        <strain evidence="2 3">CIRM-BRFM 1785</strain>
    </source>
</reference>
<dbReference type="InterPro" id="IPR012340">
    <property type="entry name" value="NA-bd_OB-fold"/>
</dbReference>
<protein>
    <recommendedName>
        <fullName evidence="1">Shieldin complex subunit 2 first OB fold domain-containing protein</fullName>
    </recommendedName>
</protein>
<name>A0ABQ8KL89_9APHY</name>
<sequence length="351" mass="37994">MKSYRVFLGAPPAKDINEDKTEYQWQTISLVPASQQDVTLPAATIEAASRRISALYANIIFQEDVEESHFLSVMDVAEGLKTDADALPGDEITAITWPPTNAETQNASRLAHTFLRPTDSMSRVRSMLETQETQGSGSYEYSDASSVGRFPSFHFSIHTLTGLSQLAAYAQAEMQRAGAAGRKGSRKVSLLVAVLEVEGPDTIRIKKGPEAGKEVYLLKLILGDEDGCVCKLTAWRETAETWGGADPAVTASSVKRGDIVLLEDVLAAWGGGESNTNTDTEKGPGNAAPVTLTASANVKSRLEICYRTMPLMQGDTRFRPDLRLGFSDASVRKVAAVVEWFEDMAGLTNLP</sequence>
<feature type="domain" description="Shieldin complex subunit 2 first OB fold" evidence="1">
    <location>
        <begin position="183"/>
        <end position="266"/>
    </location>
</feature>
<comment type="caution">
    <text evidence="2">The sequence shown here is derived from an EMBL/GenBank/DDBJ whole genome shotgun (WGS) entry which is preliminary data.</text>
</comment>
<evidence type="ECO:0000313" key="2">
    <source>
        <dbReference type="EMBL" id="KAH9839087.1"/>
    </source>
</evidence>
<organism evidence="2 3">
    <name type="scientific">Rhodofomes roseus</name>
    <dbReference type="NCBI Taxonomy" id="34475"/>
    <lineage>
        <taxon>Eukaryota</taxon>
        <taxon>Fungi</taxon>
        <taxon>Dikarya</taxon>
        <taxon>Basidiomycota</taxon>
        <taxon>Agaricomycotina</taxon>
        <taxon>Agaricomycetes</taxon>
        <taxon>Polyporales</taxon>
        <taxon>Rhodofomes</taxon>
    </lineage>
</organism>
<evidence type="ECO:0000313" key="3">
    <source>
        <dbReference type="Proteomes" id="UP000814176"/>
    </source>
</evidence>
<dbReference type="Pfam" id="PF21669">
    <property type="entry name" value="SHLD2_OB1"/>
    <property type="match status" value="1"/>
</dbReference>
<dbReference type="RefSeq" id="XP_047780842.1">
    <property type="nucleotide sequence ID" value="XM_047925993.1"/>
</dbReference>
<dbReference type="SUPFAM" id="SSF50249">
    <property type="entry name" value="Nucleic acid-binding proteins"/>
    <property type="match status" value="1"/>
</dbReference>
<dbReference type="Proteomes" id="UP000814176">
    <property type="component" value="Unassembled WGS sequence"/>
</dbReference>
<dbReference type="EMBL" id="JADCUA010000006">
    <property type="protein sequence ID" value="KAH9839087.1"/>
    <property type="molecule type" value="Genomic_DNA"/>
</dbReference>